<organism evidence="7 8">
    <name type="scientific">Nocardioides aquaticus</name>
    <dbReference type="NCBI Taxonomy" id="160826"/>
    <lineage>
        <taxon>Bacteria</taxon>
        <taxon>Bacillati</taxon>
        <taxon>Actinomycetota</taxon>
        <taxon>Actinomycetes</taxon>
        <taxon>Propionibacteriales</taxon>
        <taxon>Nocardioidaceae</taxon>
        <taxon>Nocardioides</taxon>
    </lineage>
</organism>
<reference evidence="7 8" key="1">
    <citation type="submission" date="2021-05" db="EMBL/GenBank/DDBJ databases">
        <title>Complete genome of Nocardioides aquaticus KCTC 9944T isolated from meromictic and hypersaline Ekho Lake, Antarctica.</title>
        <authorList>
            <person name="Hwang K."/>
            <person name="Kim K.M."/>
            <person name="Choe H."/>
        </authorList>
    </citation>
    <scope>NUCLEOTIDE SEQUENCE [LARGE SCALE GENOMIC DNA]</scope>
    <source>
        <strain evidence="7 8">KCTC 9944</strain>
    </source>
</reference>
<keyword evidence="5" id="KW-0732">Signal</keyword>
<name>A0ABX8EF27_9ACTN</name>
<dbReference type="PROSITE" id="PS50853">
    <property type="entry name" value="FN3"/>
    <property type="match status" value="2"/>
</dbReference>
<dbReference type="SUPFAM" id="SSF55486">
    <property type="entry name" value="Metalloproteases ('zincins'), catalytic domain"/>
    <property type="match status" value="1"/>
</dbReference>
<feature type="chain" id="PRO_5045423658" evidence="5">
    <location>
        <begin position="33"/>
        <end position="670"/>
    </location>
</feature>
<evidence type="ECO:0000256" key="1">
    <source>
        <dbReference type="ARBA" id="ARBA00022737"/>
    </source>
</evidence>
<dbReference type="GO" id="GO:0008843">
    <property type="term" value="F:endochitinase activity"/>
    <property type="evidence" value="ECO:0007669"/>
    <property type="project" value="UniProtKB-EC"/>
</dbReference>
<keyword evidence="1" id="KW-0677">Repeat</keyword>
<feature type="region of interest" description="Disordered" evidence="4">
    <location>
        <begin position="477"/>
        <end position="506"/>
    </location>
</feature>
<dbReference type="InterPro" id="IPR013783">
    <property type="entry name" value="Ig-like_fold"/>
</dbReference>
<feature type="compositionally biased region" description="Basic and acidic residues" evidence="4">
    <location>
        <begin position="43"/>
        <end position="56"/>
    </location>
</feature>
<feature type="domain" description="Fibronectin type-III" evidence="6">
    <location>
        <begin position="587"/>
        <end position="670"/>
    </location>
</feature>
<dbReference type="CDD" id="cd00063">
    <property type="entry name" value="FN3"/>
    <property type="match status" value="2"/>
</dbReference>
<evidence type="ECO:0000256" key="2">
    <source>
        <dbReference type="ARBA" id="ARBA00023295"/>
    </source>
</evidence>
<dbReference type="PANTHER" id="PTHR13817:SF73">
    <property type="entry name" value="FIBRONECTIN TYPE-III DOMAIN-CONTAINING PROTEIN"/>
    <property type="match status" value="1"/>
</dbReference>
<feature type="compositionally biased region" description="Low complexity" evidence="4">
    <location>
        <begin position="487"/>
        <end position="506"/>
    </location>
</feature>
<evidence type="ECO:0000259" key="6">
    <source>
        <dbReference type="PROSITE" id="PS50853"/>
    </source>
</evidence>
<feature type="region of interest" description="Disordered" evidence="4">
    <location>
        <begin position="29"/>
        <end position="62"/>
    </location>
</feature>
<evidence type="ECO:0000256" key="5">
    <source>
        <dbReference type="SAM" id="SignalP"/>
    </source>
</evidence>
<dbReference type="Pfam" id="PF00041">
    <property type="entry name" value="fn3"/>
    <property type="match status" value="2"/>
</dbReference>
<evidence type="ECO:0000256" key="3">
    <source>
        <dbReference type="ARBA" id="ARBA00023326"/>
    </source>
</evidence>
<feature type="signal peptide" evidence="5">
    <location>
        <begin position="1"/>
        <end position="32"/>
    </location>
</feature>
<dbReference type="Proteomes" id="UP000679307">
    <property type="component" value="Chromosome"/>
</dbReference>
<keyword evidence="2 7" id="KW-0326">Glycosidase</keyword>
<dbReference type="EC" id="3.2.1.14" evidence="7"/>
<dbReference type="EMBL" id="CP075371">
    <property type="protein sequence ID" value="QVT78490.1"/>
    <property type="molecule type" value="Genomic_DNA"/>
</dbReference>
<feature type="domain" description="Fibronectin type-III" evidence="6">
    <location>
        <begin position="492"/>
        <end position="585"/>
    </location>
</feature>
<protein>
    <submittedName>
        <fullName evidence="7">Chitinase A1</fullName>
        <ecNumber evidence="7">3.2.1.14</ecNumber>
    </submittedName>
</protein>
<sequence length="670" mass="67978">MHHVVRAASARVASAVLALGVVAALPPTPAAASPAGPPVAVPAEDRATGTTDRDDPLLEDPAGGTAALRELGDRLPTAARRNDVAPRDLATLLRSDRTARLDTDGLLFYVEPAASDPPPVVPDGRLLRQAAAPLGDTFALHSNPGASRTILIDVDGHTTDDEDAWHVPGVYPAWDLGGNGPAFDDAERAAVQLVWSMVSEDFAAYDVDVTTQDPGRAGLERDSPEDPTYGVRALVTPSDPALSALCGDPCGGLAYVDVFSLLGGDYQTAWVFPQALGQSPKAVAEATSHEVGHTLGLDHDGTARDAYYGGHGAWAPIMGVGYGRPLTQWSRGEYAGASNREDDLALIGKHLPRRADEPPGPPPATAYVTSAADRDTFTLGQCSAGSVVTVRSPSASPDLDVVARLLSPDGSVLVTDDPVAGRTDDTRAYGLDAALGVPADGRYLVEVAGAGSGAVVDGVSAGWTTYASLGAYDVEAPGCDPDPAPDPDAATAPPAPTGVTATAGPGRARVSWTAPTADGGSPVTSYSVTSTPGGATAVLGGDARSATLSGLANGTPYRFVVTAVNAVGSSPASAASAPVTPAAAPVRMAAPGVSVRGTTATVTWRPAAANGAPVTGYTVLVSGERSRQVAATRRAVVVKGVSRGRHTVRVTATNRVGTSPASAATTIRVR</sequence>
<dbReference type="SMART" id="SM00060">
    <property type="entry name" value="FN3"/>
    <property type="match status" value="2"/>
</dbReference>
<keyword evidence="8" id="KW-1185">Reference proteome</keyword>
<evidence type="ECO:0000256" key="4">
    <source>
        <dbReference type="SAM" id="MobiDB-lite"/>
    </source>
</evidence>
<keyword evidence="7" id="KW-0378">Hydrolase</keyword>
<gene>
    <name evidence="7" type="primary">chiA1</name>
    <name evidence="7" type="ORF">ENKNEFLB_00867</name>
</gene>
<keyword evidence="3" id="KW-0624">Polysaccharide degradation</keyword>
<dbReference type="InterPro" id="IPR003961">
    <property type="entry name" value="FN3_dom"/>
</dbReference>
<dbReference type="RefSeq" id="WP_214058070.1">
    <property type="nucleotide sequence ID" value="NZ_BAAAHS010000002.1"/>
</dbReference>
<dbReference type="InterPro" id="IPR050964">
    <property type="entry name" value="Striated_Muscle_Regulatory"/>
</dbReference>
<dbReference type="SUPFAM" id="SSF49265">
    <property type="entry name" value="Fibronectin type III"/>
    <property type="match status" value="1"/>
</dbReference>
<keyword evidence="3" id="KW-0119">Carbohydrate metabolism</keyword>
<dbReference type="InterPro" id="IPR036116">
    <property type="entry name" value="FN3_sf"/>
</dbReference>
<evidence type="ECO:0000313" key="8">
    <source>
        <dbReference type="Proteomes" id="UP000679307"/>
    </source>
</evidence>
<proteinExistence type="predicted"/>
<evidence type="ECO:0000313" key="7">
    <source>
        <dbReference type="EMBL" id="QVT78490.1"/>
    </source>
</evidence>
<dbReference type="Gene3D" id="2.60.40.10">
    <property type="entry name" value="Immunoglobulins"/>
    <property type="match status" value="2"/>
</dbReference>
<dbReference type="PANTHER" id="PTHR13817">
    <property type="entry name" value="TITIN"/>
    <property type="match status" value="1"/>
</dbReference>
<accession>A0ABX8EF27</accession>